<feature type="repeat" description="TPR" evidence="1">
    <location>
        <begin position="91"/>
        <end position="124"/>
    </location>
</feature>
<reference evidence="2 3" key="1">
    <citation type="submission" date="2020-12" db="EMBL/GenBank/DDBJ databases">
        <authorList>
            <person name="Awala S.I."/>
            <person name="Gwak J.-H."/>
            <person name="Kim S.-J."/>
            <person name="Rhee S.-K."/>
        </authorList>
    </citation>
    <scope>NUCLEOTIDE SEQUENCE [LARGE SCALE GENOMIC DNA]</scope>
    <source>
        <strain evidence="2 3">IT5</strain>
    </source>
</reference>
<organism evidence="2 3">
    <name type="scientific">Candidatus Methylacidiphilum infernorum</name>
    <dbReference type="NCBI Taxonomy" id="511746"/>
    <lineage>
        <taxon>Bacteria</taxon>
        <taxon>Pseudomonadati</taxon>
        <taxon>Verrucomicrobiota</taxon>
        <taxon>Methylacidiphilae</taxon>
        <taxon>Methylacidiphilales</taxon>
        <taxon>Methylacidiphilaceae</taxon>
        <taxon>Methylacidiphilum (ex Ratnadevi et al. 2023)</taxon>
    </lineage>
</organism>
<gene>
    <name evidence="2" type="ORF">EM20IM_01725</name>
</gene>
<name>A0ABX7PVT5_9BACT</name>
<keyword evidence="3" id="KW-1185">Reference proteome</keyword>
<evidence type="ECO:0000313" key="2">
    <source>
        <dbReference type="EMBL" id="QSR87097.1"/>
    </source>
</evidence>
<feature type="repeat" description="TPR" evidence="1">
    <location>
        <begin position="125"/>
        <end position="158"/>
    </location>
</feature>
<dbReference type="SMART" id="SM00028">
    <property type="entry name" value="TPR"/>
    <property type="match status" value="4"/>
</dbReference>
<dbReference type="SUPFAM" id="SSF48452">
    <property type="entry name" value="TPR-like"/>
    <property type="match status" value="1"/>
</dbReference>
<dbReference type="Pfam" id="PF14559">
    <property type="entry name" value="TPR_19"/>
    <property type="match status" value="1"/>
</dbReference>
<keyword evidence="1" id="KW-0802">TPR repeat</keyword>
<dbReference type="Proteomes" id="UP000663088">
    <property type="component" value="Chromosome"/>
</dbReference>
<protein>
    <submittedName>
        <fullName evidence="2">Tetratricopeptide repeat protein</fullName>
    </submittedName>
</protein>
<dbReference type="EMBL" id="CP065956">
    <property type="protein sequence ID" value="QSR87097.1"/>
    <property type="molecule type" value="Genomic_DNA"/>
</dbReference>
<dbReference type="Gene3D" id="1.25.40.10">
    <property type="entry name" value="Tetratricopeptide repeat domain"/>
    <property type="match status" value="1"/>
</dbReference>
<evidence type="ECO:0000256" key="1">
    <source>
        <dbReference type="PROSITE-ProRule" id="PRU00339"/>
    </source>
</evidence>
<dbReference type="PANTHER" id="PTHR45153">
    <property type="entry name" value="TETRATRICOPEPTIDE REPEAT PROTEIN 16"/>
    <property type="match status" value="1"/>
</dbReference>
<evidence type="ECO:0000313" key="3">
    <source>
        <dbReference type="Proteomes" id="UP000663088"/>
    </source>
</evidence>
<dbReference type="InterPro" id="IPR011990">
    <property type="entry name" value="TPR-like_helical_dom_sf"/>
</dbReference>
<dbReference type="InterPro" id="IPR019734">
    <property type="entry name" value="TPR_rpt"/>
</dbReference>
<sequence>MIYVSVNKKREEIDYAMVRKSFPGKRTSAFLQLLLVIFFFKEWVGGADLGKGDDGLFAQAYQDALVAFKRLNVDEAQRAILKAQELKPKDPRAIVLAARIFLQKKEYNKAEKELYKVFKIQPDYGPAYQYLGEVFYAKKDYKEALYRFEQAALHDSSNKEILLKKIYCMIGLGRVDSAESLIAGLSAFDESSPSYYFAKAALCRVLKKYNEEKRLLETARIIYGNDAFSQYLHDYESLFAKKETLD</sequence>
<accession>A0ABX7PVT5</accession>
<dbReference type="PROSITE" id="PS50005">
    <property type="entry name" value="TPR"/>
    <property type="match status" value="2"/>
</dbReference>
<proteinExistence type="predicted"/>
<dbReference type="PANTHER" id="PTHR45153:SF1">
    <property type="entry name" value="TETRATRICOPEPTIDE REPEAT PROTEIN 16"/>
    <property type="match status" value="1"/>
</dbReference>